<dbReference type="Proteomes" id="UP000231136">
    <property type="component" value="Unassembled WGS sequence"/>
</dbReference>
<sequence length="171" mass="19537">MDILFPVGGEMTLNMHASARERIEAFFREAAYFVGNFDPQAVKLFLDINPSSLSHAIVERLQDGPVHSSHERTINGAGFKMFSEVDADGNVWIRLGGDQTKNHPEAYLVMTTLLKKHGLLPEERFDGSWAPLCDEWLVVNWLNLKDWAWEWVCEHPELLPDNVGKFDWSLV</sequence>
<proteinExistence type="predicted"/>
<comment type="caution">
    <text evidence="1">The sequence shown here is derived from an EMBL/GenBank/DDBJ whole genome shotgun (WGS) entry which is preliminary data.</text>
</comment>
<gene>
    <name evidence="1" type="ORF">COW83_00115</name>
</gene>
<protein>
    <submittedName>
        <fullName evidence="1">Uncharacterized protein</fullName>
    </submittedName>
</protein>
<organism evidence="1 2">
    <name type="scientific">Candidatus Collierbacteria bacterium CG22_combo_CG10-13_8_21_14_all_43_12</name>
    <dbReference type="NCBI Taxonomy" id="1974537"/>
    <lineage>
        <taxon>Bacteria</taxon>
        <taxon>Candidatus Collieribacteriota</taxon>
    </lineage>
</organism>
<name>A0A2H0DVL9_9BACT</name>
<reference evidence="1 2" key="1">
    <citation type="submission" date="2017-09" db="EMBL/GenBank/DDBJ databases">
        <title>Depth-based differentiation of microbial function through sediment-hosted aquifers and enrichment of novel symbionts in the deep terrestrial subsurface.</title>
        <authorList>
            <person name="Probst A.J."/>
            <person name="Ladd B."/>
            <person name="Jarett J.K."/>
            <person name="Geller-Mcgrath D.E."/>
            <person name="Sieber C.M."/>
            <person name="Emerson J.B."/>
            <person name="Anantharaman K."/>
            <person name="Thomas B.C."/>
            <person name="Malmstrom R."/>
            <person name="Stieglmeier M."/>
            <person name="Klingl A."/>
            <person name="Woyke T."/>
            <person name="Ryan C.M."/>
            <person name="Banfield J.F."/>
        </authorList>
    </citation>
    <scope>NUCLEOTIDE SEQUENCE [LARGE SCALE GENOMIC DNA]</scope>
    <source>
        <strain evidence="1">CG22_combo_CG10-13_8_21_14_all_43_12</strain>
    </source>
</reference>
<dbReference type="EMBL" id="PCTR01000007">
    <property type="protein sequence ID" value="PIP86213.1"/>
    <property type="molecule type" value="Genomic_DNA"/>
</dbReference>
<accession>A0A2H0DVL9</accession>
<evidence type="ECO:0000313" key="2">
    <source>
        <dbReference type="Proteomes" id="UP000231136"/>
    </source>
</evidence>
<dbReference type="AlphaFoldDB" id="A0A2H0DVL9"/>
<evidence type="ECO:0000313" key="1">
    <source>
        <dbReference type="EMBL" id="PIP86213.1"/>
    </source>
</evidence>